<dbReference type="InterPro" id="IPR011032">
    <property type="entry name" value="GroES-like_sf"/>
</dbReference>
<dbReference type="RefSeq" id="WP_069402812.1">
    <property type="nucleotide sequence ID" value="NZ_JBKFED010000042.1"/>
</dbReference>
<dbReference type="EMBL" id="MIHC01000064">
    <property type="protein sequence ID" value="ODR00629.1"/>
    <property type="molecule type" value="Genomic_DNA"/>
</dbReference>
<evidence type="ECO:0000256" key="1">
    <source>
        <dbReference type="ARBA" id="ARBA00022857"/>
    </source>
</evidence>
<name>A0A1E3SEQ2_9MYCO</name>
<dbReference type="InterPro" id="IPR036291">
    <property type="entry name" value="NAD(P)-bd_dom_sf"/>
</dbReference>
<gene>
    <name evidence="3" type="ORF">BHQ21_24140</name>
</gene>
<feature type="domain" description="Enoyl reductase (ER)" evidence="2">
    <location>
        <begin position="12"/>
        <end position="325"/>
    </location>
</feature>
<dbReference type="PANTHER" id="PTHR44154">
    <property type="entry name" value="QUINONE OXIDOREDUCTASE"/>
    <property type="match status" value="1"/>
</dbReference>
<dbReference type="Gene3D" id="3.90.180.10">
    <property type="entry name" value="Medium-chain alcohol dehydrogenases, catalytic domain"/>
    <property type="match status" value="1"/>
</dbReference>
<dbReference type="SMART" id="SM00829">
    <property type="entry name" value="PKS_ER"/>
    <property type="match status" value="1"/>
</dbReference>
<dbReference type="InterPro" id="IPR051603">
    <property type="entry name" value="Zinc-ADH_QOR/CCCR"/>
</dbReference>
<comment type="caution">
    <text evidence="3">The sequence shown here is derived from an EMBL/GenBank/DDBJ whole genome shotgun (WGS) entry which is preliminary data.</text>
</comment>
<dbReference type="SUPFAM" id="SSF51735">
    <property type="entry name" value="NAD(P)-binding Rossmann-fold domains"/>
    <property type="match status" value="1"/>
</dbReference>
<keyword evidence="1" id="KW-0521">NADP</keyword>
<accession>A0A1E3SEQ2</accession>
<dbReference type="Pfam" id="PF08240">
    <property type="entry name" value="ADH_N"/>
    <property type="match status" value="1"/>
</dbReference>
<dbReference type="Proteomes" id="UP000094224">
    <property type="component" value="Unassembled WGS sequence"/>
</dbReference>
<dbReference type="CDD" id="cd08253">
    <property type="entry name" value="zeta_crystallin"/>
    <property type="match status" value="1"/>
</dbReference>
<dbReference type="InterPro" id="IPR020843">
    <property type="entry name" value="ER"/>
</dbReference>
<evidence type="ECO:0000313" key="4">
    <source>
        <dbReference type="Proteomes" id="UP000094224"/>
    </source>
</evidence>
<proteinExistence type="predicted"/>
<dbReference type="InterPro" id="IPR013154">
    <property type="entry name" value="ADH-like_N"/>
</dbReference>
<reference evidence="4" key="1">
    <citation type="submission" date="2016-09" db="EMBL/GenBank/DDBJ databases">
        <authorList>
            <person name="Greninger A.L."/>
            <person name="Jerome K.R."/>
            <person name="Mcnair B."/>
            <person name="Wallis C."/>
            <person name="Fang F."/>
        </authorList>
    </citation>
    <scope>NUCLEOTIDE SEQUENCE [LARGE SCALE GENOMIC DNA]</scope>
    <source>
        <strain evidence="4">BC1_M4</strain>
    </source>
</reference>
<dbReference type="GO" id="GO:0016491">
    <property type="term" value="F:oxidoreductase activity"/>
    <property type="evidence" value="ECO:0007669"/>
    <property type="project" value="InterPro"/>
</dbReference>
<dbReference type="AlphaFoldDB" id="A0A1E3SEQ2"/>
<dbReference type="Gene3D" id="3.40.50.720">
    <property type="entry name" value="NAD(P)-binding Rossmann-like Domain"/>
    <property type="match status" value="1"/>
</dbReference>
<organism evidence="3 4">
    <name type="scientific">Mycobacterium sherrisii</name>
    <dbReference type="NCBI Taxonomy" id="243061"/>
    <lineage>
        <taxon>Bacteria</taxon>
        <taxon>Bacillati</taxon>
        <taxon>Actinomycetota</taxon>
        <taxon>Actinomycetes</taxon>
        <taxon>Mycobacteriales</taxon>
        <taxon>Mycobacteriaceae</taxon>
        <taxon>Mycobacterium</taxon>
        <taxon>Mycobacterium simiae complex</taxon>
    </lineage>
</organism>
<evidence type="ECO:0000259" key="2">
    <source>
        <dbReference type="SMART" id="SM00829"/>
    </source>
</evidence>
<protein>
    <recommendedName>
        <fullName evidence="2">Enoyl reductase (ER) domain-containing protein</fullName>
    </recommendedName>
</protein>
<sequence>MRAVWYTKTGPARDVLELVDLPIPVPGAGEVRVRIHSSGVNPADVKRRSGWGHITLDTPYLIPHDDGAGVIDEVGPGVTSFQKGDRVWVFDARLGRQTGTAADYVCVPHIKVEPLPVGIDFATGASLSIPGRTAHRCLFSDGPIDGATVLVAGAAGSVGHSAVQQARLGRARVIGTVGRQENRRIALEAGCDQVVDYRSDRLAEELLELTDGHGFDRIVEVDAAANIDTDSRVVATNGTIAVYATDSCHAPKVPLWRLMNKSVNLRNVLLYNLPHHEHRLAASDLNQWIATGELRPRIGRRFALQDTAGAHEAVESGTGGGNVVIDLVPQQAFNTRDTD</sequence>
<dbReference type="InterPro" id="IPR013149">
    <property type="entry name" value="ADH-like_C"/>
</dbReference>
<dbReference type="SUPFAM" id="SSF50129">
    <property type="entry name" value="GroES-like"/>
    <property type="match status" value="1"/>
</dbReference>
<evidence type="ECO:0000313" key="3">
    <source>
        <dbReference type="EMBL" id="ODR00629.1"/>
    </source>
</evidence>
<keyword evidence="4" id="KW-1185">Reference proteome</keyword>
<dbReference type="PANTHER" id="PTHR44154:SF1">
    <property type="entry name" value="QUINONE OXIDOREDUCTASE"/>
    <property type="match status" value="1"/>
</dbReference>
<dbReference type="Pfam" id="PF00107">
    <property type="entry name" value="ADH_zinc_N"/>
    <property type="match status" value="1"/>
</dbReference>